<evidence type="ECO:0000256" key="1">
    <source>
        <dbReference type="SAM" id="MobiDB-lite"/>
    </source>
</evidence>
<feature type="region of interest" description="Disordered" evidence="1">
    <location>
        <begin position="724"/>
        <end position="794"/>
    </location>
</feature>
<dbReference type="EMBL" id="KN833690">
    <property type="protein sequence ID" value="KIK29049.1"/>
    <property type="molecule type" value="Genomic_DNA"/>
</dbReference>
<feature type="compositionally biased region" description="Basic and acidic residues" evidence="1">
    <location>
        <begin position="447"/>
        <end position="479"/>
    </location>
</feature>
<feature type="region of interest" description="Disordered" evidence="1">
    <location>
        <begin position="661"/>
        <end position="687"/>
    </location>
</feature>
<feature type="compositionally biased region" description="Basic and acidic residues" evidence="1">
    <location>
        <begin position="491"/>
        <end position="507"/>
    </location>
</feature>
<feature type="region of interest" description="Disordered" evidence="1">
    <location>
        <begin position="590"/>
        <end position="624"/>
    </location>
</feature>
<feature type="compositionally biased region" description="Basic and acidic residues" evidence="1">
    <location>
        <begin position="428"/>
        <end position="440"/>
    </location>
</feature>
<feature type="compositionally biased region" description="Basic and acidic residues" evidence="1">
    <location>
        <begin position="554"/>
        <end position="566"/>
    </location>
</feature>
<evidence type="ECO:0000313" key="3">
    <source>
        <dbReference type="Proteomes" id="UP000054018"/>
    </source>
</evidence>
<feature type="region of interest" description="Disordered" evidence="1">
    <location>
        <begin position="266"/>
        <end position="285"/>
    </location>
</feature>
<feature type="compositionally biased region" description="Acidic residues" evidence="1">
    <location>
        <begin position="615"/>
        <end position="624"/>
    </location>
</feature>
<feature type="compositionally biased region" description="Low complexity" evidence="1">
    <location>
        <begin position="343"/>
        <end position="362"/>
    </location>
</feature>
<dbReference type="OrthoDB" id="2563191at2759"/>
<feature type="region of interest" description="Disordered" evidence="1">
    <location>
        <begin position="150"/>
        <end position="175"/>
    </location>
</feature>
<sequence length="820" mass="89913">MACKCLNVRIRPQPEHTKPPDFLIANLGHPDYNLTYVGEHGVTIEHPQVTVRTRKIGQPIPDSPWLIRYITLTCLICQTLAYRVQQLVPPDVDSQEGPLLPSSEWVEQETLKSSYGWIEVYKDCLVSNAIAALFSSSDFSPVFHMAVPQSAIPSPDESASEDSPESPDHSQYDAPPGPFLSNLKPLFPPAPFVPPHPVFSYLLSLAEGQCETLRAEAEKHIAAIIREKVAELQVAEDRLRRDVKCLWKQFIENVGKVQKETGVIARKGQGGSHGRPPNSTSVSGTPLVSVREFVPVVSPAERVRSPMSPIPRVSSLSASLATSAFYHPAARNMPSATTRSPDVESPSSSPYSLHPSSSLDSPNGRSPPTDVESPGPSPRASRDTIIQPFRRKMDEQQDTTVSFRYFTIVEAEAARKRQQQSTTAHVAGAEDRGRTVEKPAETSGDMKATKSDDNEISTTERRAKEGRPTKLDGGEDKAPPEATTPKSKRRVTFDIKVETDDANEKSNKGSPVEKSWGNEELIFDLEDEVESGEREVPEATQVPWLVDSAPTSPSHERNHSGSRDGRPTSSSLWPASLPVRSIALVRMNGDVDGSSVHTNSVRDAVPPLTPSEEQKTEDDVDPEEEDILKLVAAYTPSHRSAWKRRGKTWKALMGSSYLKGVPGALIPKENEDDSERTPNETDDSDLDASQDMKWTFQAGIPASLPVNIRPLVRRREPLSLASYRPKTSLPDRAGVMVPPLPDPPGGRHVSSLLSHAGRDQTARSGTADFLTAEADEDGERSEDEPTQVGIPDEARGRQRALKILKARSKIPAASMWRSLA</sequence>
<reference evidence="3" key="2">
    <citation type="submission" date="2015-01" db="EMBL/GenBank/DDBJ databases">
        <title>Evolutionary Origins and Diversification of the Mycorrhizal Mutualists.</title>
        <authorList>
            <consortium name="DOE Joint Genome Institute"/>
            <consortium name="Mycorrhizal Genomics Consortium"/>
            <person name="Kohler A."/>
            <person name="Kuo A."/>
            <person name="Nagy L.G."/>
            <person name="Floudas D."/>
            <person name="Copeland A."/>
            <person name="Barry K.W."/>
            <person name="Cichocki N."/>
            <person name="Veneault-Fourrey C."/>
            <person name="LaButti K."/>
            <person name="Lindquist E.A."/>
            <person name="Lipzen A."/>
            <person name="Lundell T."/>
            <person name="Morin E."/>
            <person name="Murat C."/>
            <person name="Riley R."/>
            <person name="Ohm R."/>
            <person name="Sun H."/>
            <person name="Tunlid A."/>
            <person name="Henrissat B."/>
            <person name="Grigoriev I.V."/>
            <person name="Hibbett D.S."/>
            <person name="Martin F."/>
        </authorList>
    </citation>
    <scope>NUCLEOTIDE SEQUENCE [LARGE SCALE GENOMIC DNA]</scope>
    <source>
        <strain evidence="3">441</strain>
    </source>
</reference>
<accession>A0A0C9ZSS7</accession>
<feature type="compositionally biased region" description="Acidic residues" evidence="1">
    <location>
        <begin position="773"/>
        <end position="785"/>
    </location>
</feature>
<feature type="region of interest" description="Disordered" evidence="1">
    <location>
        <begin position="414"/>
        <end position="574"/>
    </location>
</feature>
<proteinExistence type="predicted"/>
<dbReference type="Proteomes" id="UP000054018">
    <property type="component" value="Unassembled WGS sequence"/>
</dbReference>
<dbReference type="STRING" id="765257.A0A0C9ZSS7"/>
<reference evidence="2 3" key="1">
    <citation type="submission" date="2014-04" db="EMBL/GenBank/DDBJ databases">
        <authorList>
            <consortium name="DOE Joint Genome Institute"/>
            <person name="Kuo A."/>
            <person name="Kohler A."/>
            <person name="Costa M.D."/>
            <person name="Nagy L.G."/>
            <person name="Floudas D."/>
            <person name="Copeland A."/>
            <person name="Barry K.W."/>
            <person name="Cichocki N."/>
            <person name="Veneault-Fourrey C."/>
            <person name="LaButti K."/>
            <person name="Lindquist E.A."/>
            <person name="Lipzen A."/>
            <person name="Lundell T."/>
            <person name="Morin E."/>
            <person name="Murat C."/>
            <person name="Sun H."/>
            <person name="Tunlid A."/>
            <person name="Henrissat B."/>
            <person name="Grigoriev I.V."/>
            <person name="Hibbett D.S."/>
            <person name="Martin F."/>
            <person name="Nordberg H.P."/>
            <person name="Cantor M.N."/>
            <person name="Hua S.X."/>
        </authorList>
    </citation>
    <scope>NUCLEOTIDE SEQUENCE [LARGE SCALE GENOMIC DNA]</scope>
    <source>
        <strain evidence="2 3">441</strain>
    </source>
</reference>
<feature type="compositionally biased region" description="Acidic residues" evidence="1">
    <location>
        <begin position="521"/>
        <end position="530"/>
    </location>
</feature>
<organism evidence="2 3">
    <name type="scientific">Pisolithus microcarpus 441</name>
    <dbReference type="NCBI Taxonomy" id="765257"/>
    <lineage>
        <taxon>Eukaryota</taxon>
        <taxon>Fungi</taxon>
        <taxon>Dikarya</taxon>
        <taxon>Basidiomycota</taxon>
        <taxon>Agaricomycotina</taxon>
        <taxon>Agaricomycetes</taxon>
        <taxon>Agaricomycetidae</taxon>
        <taxon>Boletales</taxon>
        <taxon>Sclerodermatineae</taxon>
        <taxon>Pisolithaceae</taxon>
        <taxon>Pisolithus</taxon>
    </lineage>
</organism>
<keyword evidence="3" id="KW-1185">Reference proteome</keyword>
<protein>
    <submittedName>
        <fullName evidence="2">Uncharacterized protein</fullName>
    </submittedName>
</protein>
<dbReference type="AlphaFoldDB" id="A0A0C9ZSS7"/>
<name>A0A0C9ZSS7_9AGAM</name>
<feature type="region of interest" description="Disordered" evidence="1">
    <location>
        <begin position="331"/>
        <end position="395"/>
    </location>
</feature>
<evidence type="ECO:0000313" key="2">
    <source>
        <dbReference type="EMBL" id="KIK29049.1"/>
    </source>
</evidence>
<gene>
    <name evidence="2" type="ORF">PISMIDRAFT_672442</name>
</gene>
<dbReference type="HOGENOM" id="CLU_016262_0_0_1"/>
<feature type="compositionally biased region" description="Acidic residues" evidence="1">
    <location>
        <begin position="670"/>
        <end position="687"/>
    </location>
</feature>